<comment type="caution">
    <text evidence="2">The sequence shown here is derived from an EMBL/GenBank/DDBJ whole genome shotgun (WGS) entry which is preliminary data.</text>
</comment>
<organism evidence="2 3">
    <name type="scientific">Mycena pura</name>
    <dbReference type="NCBI Taxonomy" id="153505"/>
    <lineage>
        <taxon>Eukaryota</taxon>
        <taxon>Fungi</taxon>
        <taxon>Dikarya</taxon>
        <taxon>Basidiomycota</taxon>
        <taxon>Agaricomycotina</taxon>
        <taxon>Agaricomycetes</taxon>
        <taxon>Agaricomycetidae</taxon>
        <taxon>Agaricales</taxon>
        <taxon>Marasmiineae</taxon>
        <taxon>Mycenaceae</taxon>
        <taxon>Mycena</taxon>
    </lineage>
</organism>
<sequence>MSTNTPSASSSTPDAPHSLPRLLDPKHQAALDEILIHYHVIPAPARVGPPLAKRRKVLLATPKRLYNSARYFVYAIHLFHNFSLALNEGAAARWSDTHASDDIQLTDEM</sequence>
<dbReference type="AlphaFoldDB" id="A0AAD6VJ52"/>
<feature type="compositionally biased region" description="Low complexity" evidence="1">
    <location>
        <begin position="1"/>
        <end position="18"/>
    </location>
</feature>
<name>A0AAD6VJ52_9AGAR</name>
<evidence type="ECO:0000256" key="1">
    <source>
        <dbReference type="SAM" id="MobiDB-lite"/>
    </source>
</evidence>
<evidence type="ECO:0000313" key="3">
    <source>
        <dbReference type="Proteomes" id="UP001219525"/>
    </source>
</evidence>
<dbReference type="Proteomes" id="UP001219525">
    <property type="component" value="Unassembled WGS sequence"/>
</dbReference>
<dbReference type="EMBL" id="JARJCW010000022">
    <property type="protein sequence ID" value="KAJ7213050.1"/>
    <property type="molecule type" value="Genomic_DNA"/>
</dbReference>
<proteinExistence type="predicted"/>
<gene>
    <name evidence="2" type="ORF">GGX14DRAFT_564094</name>
</gene>
<accession>A0AAD6VJ52</accession>
<reference evidence="2" key="1">
    <citation type="submission" date="2023-03" db="EMBL/GenBank/DDBJ databases">
        <title>Massive genome expansion in bonnet fungi (Mycena s.s.) driven by repeated elements and novel gene families across ecological guilds.</title>
        <authorList>
            <consortium name="Lawrence Berkeley National Laboratory"/>
            <person name="Harder C.B."/>
            <person name="Miyauchi S."/>
            <person name="Viragh M."/>
            <person name="Kuo A."/>
            <person name="Thoen E."/>
            <person name="Andreopoulos B."/>
            <person name="Lu D."/>
            <person name="Skrede I."/>
            <person name="Drula E."/>
            <person name="Henrissat B."/>
            <person name="Morin E."/>
            <person name="Kohler A."/>
            <person name="Barry K."/>
            <person name="LaButti K."/>
            <person name="Morin E."/>
            <person name="Salamov A."/>
            <person name="Lipzen A."/>
            <person name="Mereny Z."/>
            <person name="Hegedus B."/>
            <person name="Baldrian P."/>
            <person name="Stursova M."/>
            <person name="Weitz H."/>
            <person name="Taylor A."/>
            <person name="Grigoriev I.V."/>
            <person name="Nagy L.G."/>
            <person name="Martin F."/>
            <person name="Kauserud H."/>
        </authorList>
    </citation>
    <scope>NUCLEOTIDE SEQUENCE</scope>
    <source>
        <strain evidence="2">9144</strain>
    </source>
</reference>
<keyword evidence="3" id="KW-1185">Reference proteome</keyword>
<protein>
    <submittedName>
        <fullName evidence="2">Uncharacterized protein</fullName>
    </submittedName>
</protein>
<feature type="region of interest" description="Disordered" evidence="1">
    <location>
        <begin position="1"/>
        <end position="22"/>
    </location>
</feature>
<evidence type="ECO:0000313" key="2">
    <source>
        <dbReference type="EMBL" id="KAJ7213050.1"/>
    </source>
</evidence>